<feature type="binding site" evidence="2">
    <location>
        <position position="193"/>
    </location>
    <ligand>
        <name>ATP</name>
        <dbReference type="ChEBI" id="CHEBI:30616"/>
    </ligand>
</feature>
<evidence type="ECO:0000256" key="2">
    <source>
        <dbReference type="HAMAP-Rule" id="MF_02128"/>
    </source>
</evidence>
<dbReference type="HOGENOM" id="CLU_046964_1_2_7"/>
<dbReference type="GO" id="GO:0009229">
    <property type="term" value="P:thiamine diphosphate biosynthetic process"/>
    <property type="evidence" value="ECO:0007669"/>
    <property type="project" value="UniProtKB-UniRule"/>
</dbReference>
<feature type="binding site" evidence="2">
    <location>
        <position position="191"/>
    </location>
    <ligand>
        <name>Mg(2+)</name>
        <dbReference type="ChEBI" id="CHEBI:18420"/>
        <label>3</label>
    </ligand>
</feature>
<sequence>MDKENFTIGCFDSKFIGDDGAAIGRQVFSKDLFAQNSHFKLGWLDLEQIGYKAMIVNFSDCVVMNARPKFALLGLSLPRNFTRAQITELTRGIKKACDEFGVQVIGGDTIGSDALNLSVSIVGELAGKVVRRSGAKKGDIVAHTGRLGGSLKGLRALQNGGQLGANSRFVKPVLRERFFYAAAKFINAAMDVSDGLGTDLTKLCAASGCGVKFSQKLSQMQLKSGEEYEILFTFSPRHAARVKNEAKKARVRLNLIGKITKGRYKNHARGHHF</sequence>
<comment type="function">
    <text evidence="2">Catalyzes the ATP-dependent phosphorylation of thiamine-monophosphate (TMP) to form thiamine-pyrophosphate (TPP), the active form of vitamin B1.</text>
</comment>
<reference evidence="5" key="1">
    <citation type="submission" date="2016-07" db="EMBL/GenBank/DDBJ databases">
        <title>Comparative genomics of the Campylobacter concisus group.</title>
        <authorList>
            <person name="Miller W.G."/>
            <person name="Yee E."/>
            <person name="Chapman M.H."/>
            <person name="Huynh S."/>
            <person name="Bono J.L."/>
            <person name="On S.L.W."/>
            <person name="StLeger J."/>
            <person name="Foster G."/>
            <person name="Parker C.T."/>
        </authorList>
    </citation>
    <scope>NUCLEOTIDE SEQUENCE</scope>
    <source>
        <strain evidence="5">525.92</strain>
    </source>
</reference>
<dbReference type="Gene3D" id="3.90.650.10">
    <property type="entry name" value="PurM-like C-terminal domain"/>
    <property type="match status" value="1"/>
</dbReference>
<feature type="binding site" evidence="2">
    <location>
        <begin position="107"/>
        <end position="108"/>
    </location>
    <ligand>
        <name>ATP</name>
        <dbReference type="ChEBI" id="CHEBI:30616"/>
    </ligand>
</feature>
<name>A7GYT8_CAMC5</name>
<dbReference type="EMBL" id="CP000767">
    <property type="protein sequence ID" value="EAT99931.1"/>
    <property type="molecule type" value="Genomic_DNA"/>
</dbReference>
<evidence type="ECO:0000313" key="6">
    <source>
        <dbReference type="Proteomes" id="UP000006380"/>
    </source>
</evidence>
<comment type="catalytic activity">
    <reaction evidence="2">
        <text>thiamine phosphate + ATP = thiamine diphosphate + ADP</text>
        <dbReference type="Rhea" id="RHEA:15913"/>
        <dbReference type="ChEBI" id="CHEBI:30616"/>
        <dbReference type="ChEBI" id="CHEBI:37575"/>
        <dbReference type="ChEBI" id="CHEBI:58937"/>
        <dbReference type="ChEBI" id="CHEBI:456216"/>
        <dbReference type="EC" id="2.7.4.16"/>
    </reaction>
</comment>
<feature type="binding site" evidence="2">
    <location>
        <position position="60"/>
    </location>
    <ligand>
        <name>Mg(2+)</name>
        <dbReference type="ChEBI" id="CHEBI:18420"/>
        <label>2</label>
    </ligand>
</feature>
<dbReference type="InterPro" id="IPR010918">
    <property type="entry name" value="PurM-like_C_dom"/>
</dbReference>
<proteinExistence type="inferred from homology"/>
<feature type="binding site" evidence="2">
    <location>
        <position position="226"/>
    </location>
    <ligand>
        <name>substrate</name>
    </ligand>
</feature>
<comment type="caution">
    <text evidence="2">Lacks conserved residue(s) required for the propagation of feature annotation.</text>
</comment>
<feature type="binding site" evidence="2">
    <location>
        <position position="132"/>
    </location>
    <ligand>
        <name>ATP</name>
        <dbReference type="ChEBI" id="CHEBI:30616"/>
    </ligand>
</feature>
<dbReference type="GO" id="GO:0005524">
    <property type="term" value="F:ATP binding"/>
    <property type="evidence" value="ECO:0007669"/>
    <property type="project" value="UniProtKB-UniRule"/>
</dbReference>
<dbReference type="EC" id="2.7.4.16" evidence="2"/>
<dbReference type="GO" id="GO:0009228">
    <property type="term" value="P:thiamine biosynthetic process"/>
    <property type="evidence" value="ECO:0007669"/>
    <property type="project" value="UniProtKB-KW"/>
</dbReference>
<dbReference type="SUPFAM" id="SSF55326">
    <property type="entry name" value="PurM N-terminal domain-like"/>
    <property type="match status" value="1"/>
</dbReference>
<dbReference type="GO" id="GO:0009030">
    <property type="term" value="F:thiamine-phosphate kinase activity"/>
    <property type="evidence" value="ECO:0007669"/>
    <property type="project" value="UniProtKB-UniRule"/>
</dbReference>
<gene>
    <name evidence="2 5" type="primary">thiL</name>
    <name evidence="5" type="ORF">CCV52592_0773</name>
</gene>
<feature type="binding site" evidence="2">
    <location>
        <position position="60"/>
    </location>
    <ligand>
        <name>Mg(2+)</name>
        <dbReference type="ChEBI" id="CHEBI:18420"/>
        <label>4</label>
    </ligand>
</feature>
<feature type="binding site" evidence="2">
    <location>
        <position position="38"/>
    </location>
    <ligand>
        <name>substrate</name>
    </ligand>
</feature>
<dbReference type="InterPro" id="IPR006283">
    <property type="entry name" value="ThiL-like"/>
</dbReference>
<dbReference type="CDD" id="cd02194">
    <property type="entry name" value="ThiL"/>
    <property type="match status" value="1"/>
</dbReference>
<dbReference type="UniPathway" id="UPA00060">
    <property type="reaction ID" value="UER00142"/>
</dbReference>
<feature type="binding site" evidence="2">
    <location>
        <position position="194"/>
    </location>
    <ligand>
        <name>Mg(2+)</name>
        <dbReference type="ChEBI" id="CHEBI:18420"/>
        <label>5</label>
    </ligand>
</feature>
<accession>A7GYT8</accession>
<dbReference type="OrthoDB" id="9802811at2"/>
<keyword evidence="2 5" id="KW-0418">Kinase</keyword>
<feature type="binding site" evidence="2">
    <location>
        <position position="108"/>
    </location>
    <ligand>
        <name>Mg(2+)</name>
        <dbReference type="ChEBI" id="CHEBI:18420"/>
        <label>1</label>
    </ligand>
</feature>
<feature type="binding site" evidence="2">
    <location>
        <position position="60"/>
    </location>
    <ligand>
        <name>Mg(2+)</name>
        <dbReference type="ChEBI" id="CHEBI:18420"/>
        <label>3</label>
    </ligand>
</feature>
<evidence type="ECO:0000259" key="4">
    <source>
        <dbReference type="Pfam" id="PF02769"/>
    </source>
</evidence>
<feature type="binding site" evidence="2">
    <location>
        <position position="29"/>
    </location>
    <ligand>
        <name>Mg(2+)</name>
        <dbReference type="ChEBI" id="CHEBI:18420"/>
        <label>4</label>
    </ligand>
</feature>
<dbReference type="KEGG" id="ccv:CCV52592_0773"/>
<dbReference type="AlphaFoldDB" id="A7GYT8"/>
<organism evidence="5 6">
    <name type="scientific">Campylobacter curvus (strain 525.92)</name>
    <dbReference type="NCBI Taxonomy" id="360105"/>
    <lineage>
        <taxon>Bacteria</taxon>
        <taxon>Pseudomonadati</taxon>
        <taxon>Campylobacterota</taxon>
        <taxon>Epsilonproteobacteria</taxon>
        <taxon>Campylobacterales</taxon>
        <taxon>Campylobacteraceae</taxon>
        <taxon>Campylobacter</taxon>
    </lineage>
</organism>
<dbReference type="PANTHER" id="PTHR30270">
    <property type="entry name" value="THIAMINE-MONOPHOSPHATE KINASE"/>
    <property type="match status" value="1"/>
</dbReference>
<dbReference type="STRING" id="360105.CCV52592_0773"/>
<keyword evidence="2" id="KW-0067">ATP-binding</keyword>
<dbReference type="InterPro" id="IPR016188">
    <property type="entry name" value="PurM-like_N"/>
</dbReference>
<keyword evidence="6" id="KW-1185">Reference proteome</keyword>
<feature type="binding site" evidence="2">
    <location>
        <position position="19"/>
    </location>
    <ligand>
        <name>Mg(2+)</name>
        <dbReference type="ChEBI" id="CHEBI:18420"/>
        <label>4</label>
    </ligand>
</feature>
<comment type="pathway">
    <text evidence="2">Cofactor biosynthesis; thiamine diphosphate biosynthesis; thiamine diphosphate from thiamine phosphate: step 1/1.</text>
</comment>
<keyword evidence="1 2" id="KW-0784">Thiamine biosynthesis</keyword>
<feature type="binding site" evidence="2">
    <location>
        <position position="31"/>
    </location>
    <ligand>
        <name>Mg(2+)</name>
        <dbReference type="ChEBI" id="CHEBI:18420"/>
        <label>1</label>
    </ligand>
</feature>
<feature type="binding site" evidence="2">
    <location>
        <position position="31"/>
    </location>
    <ligand>
        <name>Mg(2+)</name>
        <dbReference type="ChEBI" id="CHEBI:18420"/>
        <label>2</label>
    </ligand>
</feature>
<keyword evidence="2" id="KW-0460">Magnesium</keyword>
<dbReference type="Pfam" id="PF00586">
    <property type="entry name" value="AIRS"/>
    <property type="match status" value="1"/>
</dbReference>
<dbReference type="InterPro" id="IPR036921">
    <property type="entry name" value="PurM-like_N_sf"/>
</dbReference>
<dbReference type="InterPro" id="IPR036676">
    <property type="entry name" value="PurM-like_C_sf"/>
</dbReference>
<keyword evidence="2 5" id="KW-0808">Transferase</keyword>
<dbReference type="Pfam" id="PF02769">
    <property type="entry name" value="AIRS_C"/>
    <property type="match status" value="1"/>
</dbReference>
<feature type="domain" description="PurM-like C-terminal" evidence="4">
    <location>
        <begin position="137"/>
        <end position="263"/>
    </location>
</feature>
<dbReference type="SUPFAM" id="SSF56042">
    <property type="entry name" value="PurM C-terminal domain-like"/>
    <property type="match status" value="1"/>
</dbReference>
<dbReference type="RefSeq" id="WP_011992369.1">
    <property type="nucleotide sequence ID" value="NC_009715.2"/>
</dbReference>
<keyword evidence="2" id="KW-0547">Nucleotide-binding</keyword>
<feature type="domain" description="PurM-like N-terminal" evidence="3">
    <location>
        <begin position="17"/>
        <end position="123"/>
    </location>
</feature>
<dbReference type="NCBIfam" id="TIGR01379">
    <property type="entry name" value="thiL"/>
    <property type="match status" value="1"/>
</dbReference>
<dbReference type="NCBIfam" id="NF004354">
    <property type="entry name" value="PRK05731.2-3"/>
    <property type="match status" value="1"/>
</dbReference>
<evidence type="ECO:0000313" key="5">
    <source>
        <dbReference type="EMBL" id="EAT99931.1"/>
    </source>
</evidence>
<evidence type="ECO:0000256" key="1">
    <source>
        <dbReference type="ARBA" id="ARBA00022977"/>
    </source>
</evidence>
<dbReference type="GO" id="GO:0000287">
    <property type="term" value="F:magnesium ion binding"/>
    <property type="evidence" value="ECO:0007669"/>
    <property type="project" value="UniProtKB-UniRule"/>
</dbReference>
<feature type="binding site" evidence="2">
    <location>
        <position position="19"/>
    </location>
    <ligand>
        <name>Mg(2+)</name>
        <dbReference type="ChEBI" id="CHEBI:18420"/>
        <label>3</label>
    </ligand>
</feature>
<comment type="similarity">
    <text evidence="2">Belongs to the thiamine-monophosphate kinase family.</text>
</comment>
<keyword evidence="2" id="KW-0479">Metal-binding</keyword>
<dbReference type="PANTHER" id="PTHR30270:SF0">
    <property type="entry name" value="THIAMINE-MONOPHOSPHATE KINASE"/>
    <property type="match status" value="1"/>
</dbReference>
<dbReference type="Gene3D" id="3.30.1330.10">
    <property type="entry name" value="PurM-like, N-terminal domain"/>
    <property type="match status" value="1"/>
</dbReference>
<comment type="miscellaneous">
    <text evidence="2">Reaction mechanism of ThiL seems to utilize a direct, inline transfer of the gamma-phosphate of ATP to TMP rather than a phosphorylated enzyme intermediate.</text>
</comment>
<protein>
    <recommendedName>
        <fullName evidence="2">Thiamine-monophosphate kinase</fullName>
        <shortName evidence="2">TMP kinase</shortName>
        <shortName evidence="2">Thiamine-phosphate kinase</shortName>
        <ecNumber evidence="2">2.7.4.16</ecNumber>
    </recommendedName>
</protein>
<dbReference type="HAMAP" id="MF_02128">
    <property type="entry name" value="TMP_kinase"/>
    <property type="match status" value="1"/>
</dbReference>
<evidence type="ECO:0000259" key="3">
    <source>
        <dbReference type="Pfam" id="PF00586"/>
    </source>
</evidence>
<dbReference type="Proteomes" id="UP000006380">
    <property type="component" value="Chromosome"/>
</dbReference>